<keyword evidence="2" id="KW-0597">Phosphoprotein</keyword>
<accession>A0AAJ0GJN4</accession>
<feature type="compositionally biased region" description="Basic and acidic residues" evidence="6">
    <location>
        <begin position="120"/>
        <end position="179"/>
    </location>
</feature>
<feature type="region of interest" description="Disordered" evidence="6">
    <location>
        <begin position="106"/>
        <end position="203"/>
    </location>
</feature>
<evidence type="ECO:0000256" key="2">
    <source>
        <dbReference type="ARBA" id="ARBA00022553"/>
    </source>
</evidence>
<evidence type="ECO:0000313" key="7">
    <source>
        <dbReference type="EMBL" id="KAK3058839.1"/>
    </source>
</evidence>
<name>A0AAJ0GJN4_9PEZI</name>
<dbReference type="GO" id="GO:0005634">
    <property type="term" value="C:nucleus"/>
    <property type="evidence" value="ECO:0007669"/>
    <property type="project" value="UniProtKB-SubCell"/>
</dbReference>
<evidence type="ECO:0000256" key="6">
    <source>
        <dbReference type="SAM" id="MobiDB-lite"/>
    </source>
</evidence>
<dbReference type="AlphaFoldDB" id="A0AAJ0GJN4"/>
<dbReference type="PANTHER" id="PTHR15263:SF1">
    <property type="entry name" value="NF-KAPPA-B INHIBITOR-LIKE PROTEIN 1"/>
    <property type="match status" value="1"/>
</dbReference>
<keyword evidence="5" id="KW-0539">Nucleus</keyword>
<organism evidence="7 8">
    <name type="scientific">Extremus antarcticus</name>
    <dbReference type="NCBI Taxonomy" id="702011"/>
    <lineage>
        <taxon>Eukaryota</taxon>
        <taxon>Fungi</taxon>
        <taxon>Dikarya</taxon>
        <taxon>Ascomycota</taxon>
        <taxon>Pezizomycotina</taxon>
        <taxon>Dothideomycetes</taxon>
        <taxon>Dothideomycetidae</taxon>
        <taxon>Mycosphaerellales</taxon>
        <taxon>Extremaceae</taxon>
        <taxon>Extremus</taxon>
    </lineage>
</organism>
<dbReference type="EMBL" id="JAWDJX010000001">
    <property type="protein sequence ID" value="KAK3058839.1"/>
    <property type="molecule type" value="Genomic_DNA"/>
</dbReference>
<keyword evidence="8" id="KW-1185">Reference proteome</keyword>
<keyword evidence="3" id="KW-0677">Repeat</keyword>
<sequence length="320" mass="38489">MSRLHEASWLESTLIAVRWHSKNCKKDQVDEVVDTWYELLVDNRKNTCSNNKAAPTKTGDCAAVLCSVDGKLRFVSIHQLQDTLRREEQRQADQWRELKRLQDEKREEGERRRAAKRRQAAREQVERERAEREWAERERQEREEAERKQAEREEAEREKSEREQEERKQREKEEAETQRQKARARRERDNAAKAERERQAQARREQVELEWAASWSRYIRDWTNMARVDTSDLDENIKDSVPWPVKSGTWQDVSERNVLEFFRHAPDGVGDNPIKFRTLMRQQALRWHEDKLRQRFRKIAQDEECLSLATLVMRVINGLR</sequence>
<proteinExistence type="predicted"/>
<dbReference type="GO" id="GO:0043124">
    <property type="term" value="P:negative regulation of canonical NF-kappaB signal transduction"/>
    <property type="evidence" value="ECO:0007669"/>
    <property type="project" value="InterPro"/>
</dbReference>
<evidence type="ECO:0000256" key="1">
    <source>
        <dbReference type="ARBA" id="ARBA00004123"/>
    </source>
</evidence>
<protein>
    <submittedName>
        <fullName evidence="7">Uncharacterized protein</fullName>
    </submittedName>
</protein>
<keyword evidence="4" id="KW-0040">ANK repeat</keyword>
<feature type="compositionally biased region" description="Basic and acidic residues" evidence="6">
    <location>
        <begin position="186"/>
        <end position="203"/>
    </location>
</feature>
<comment type="caution">
    <text evidence="7">The sequence shown here is derived from an EMBL/GenBank/DDBJ whole genome shotgun (WGS) entry which is preliminary data.</text>
</comment>
<dbReference type="InterPro" id="IPR038753">
    <property type="entry name" value="NFKBIL1"/>
</dbReference>
<dbReference type="PANTHER" id="PTHR15263">
    <property type="entry name" value="I-KAPPA-B-LIKE PROTEIN IKBL"/>
    <property type="match status" value="1"/>
</dbReference>
<comment type="subcellular location">
    <subcellularLocation>
        <location evidence="1">Nucleus</location>
    </subcellularLocation>
</comment>
<evidence type="ECO:0000256" key="4">
    <source>
        <dbReference type="ARBA" id="ARBA00023043"/>
    </source>
</evidence>
<evidence type="ECO:0000313" key="8">
    <source>
        <dbReference type="Proteomes" id="UP001271007"/>
    </source>
</evidence>
<evidence type="ECO:0000256" key="5">
    <source>
        <dbReference type="ARBA" id="ARBA00023242"/>
    </source>
</evidence>
<dbReference type="Proteomes" id="UP001271007">
    <property type="component" value="Unassembled WGS sequence"/>
</dbReference>
<evidence type="ECO:0000256" key="3">
    <source>
        <dbReference type="ARBA" id="ARBA00022737"/>
    </source>
</evidence>
<reference evidence="7" key="1">
    <citation type="submission" date="2023-04" db="EMBL/GenBank/DDBJ databases">
        <title>Black Yeasts Isolated from many extreme environments.</title>
        <authorList>
            <person name="Coleine C."/>
            <person name="Stajich J.E."/>
            <person name="Selbmann L."/>
        </authorList>
    </citation>
    <scope>NUCLEOTIDE SEQUENCE</scope>
    <source>
        <strain evidence="7">CCFEE 5312</strain>
    </source>
</reference>
<gene>
    <name evidence="7" type="ORF">LTR09_000404</name>
</gene>